<dbReference type="Proteomes" id="UP000070054">
    <property type="component" value="Unassembled WGS sequence"/>
</dbReference>
<dbReference type="SMART" id="SM00906">
    <property type="entry name" value="Fungal_trans"/>
    <property type="match status" value="1"/>
</dbReference>
<evidence type="ECO:0000259" key="4">
    <source>
        <dbReference type="PROSITE" id="PS50048"/>
    </source>
</evidence>
<evidence type="ECO:0000256" key="2">
    <source>
        <dbReference type="ARBA" id="ARBA00022723"/>
    </source>
</evidence>
<dbReference type="InterPro" id="IPR050613">
    <property type="entry name" value="Sec_Metabolite_Reg"/>
</dbReference>
<dbReference type="OrthoDB" id="1747771at2759"/>
<evidence type="ECO:0000313" key="5">
    <source>
        <dbReference type="EMBL" id="KXH48236.1"/>
    </source>
</evidence>
<dbReference type="SUPFAM" id="SSF57701">
    <property type="entry name" value="Zn2/Cys6 DNA-binding domain"/>
    <property type="match status" value="1"/>
</dbReference>
<dbReference type="InterPro" id="IPR007219">
    <property type="entry name" value="XnlR_reg_dom"/>
</dbReference>
<dbReference type="EMBL" id="JEMN01001097">
    <property type="protein sequence ID" value="KXH48236.1"/>
    <property type="molecule type" value="Genomic_DNA"/>
</dbReference>
<dbReference type="Gene3D" id="4.10.240.10">
    <property type="entry name" value="Zn(2)-C6 fungal-type DNA-binding domain"/>
    <property type="match status" value="1"/>
</dbReference>
<dbReference type="CDD" id="cd00067">
    <property type="entry name" value="GAL4"/>
    <property type="match status" value="1"/>
</dbReference>
<sequence>MSSDTLSSYRKTQRAPRSCRSCAARKVKCDKRLPCSTCIRQGKPETCSRELVMVRGEVTRGKDPVKLPTYDELVQENQRLRTALEASQVRPASDLSLRRPRTVQKLLECHDPLEEMVFKSPPFSQVSRHRQGWSTVDVPCRKSSELLIAYDKKWNSWVHYALEYPEFDREHTQFMDNLEKGAVLSDCDPGWLSVYFSVITAALLMMDDKEAREILPAGEATPTFSNPCAHWYKTALFCLEEADYMRSSTIRPVQAIAVLGMCFHNFGDSGLYRHLWSCAIRIARILGLDGTRSPHPPTELGLEAQRRLWWTLIICEWLAVPYYVPQVDEGDFNVPLPSAESDIDGPHPVLYHIFMARTSTVYHRFRSALREGTQSVSEVVRLADDELAEVINTLPDHLQPDSGKTEEMQELELIHPWIKWQRFDISLVLLHHRMRINRSLQKEWLAVPGLYDWARAVCIRSAMDIIWITHNWDQPVAMRRQWALSMHIFVAAIFLLRESHRAQAGAEVDFTDEVQLAIEYLDEVKSRNAIAERAVAILRSSLDETDTEAQYS</sequence>
<reference evidence="5 6" key="1">
    <citation type="submission" date="2014-02" db="EMBL/GenBank/DDBJ databases">
        <title>The genome sequence of Colletotrichum nymphaeae SA-01.</title>
        <authorList>
            <person name="Baroncelli R."/>
            <person name="Thon M.R."/>
        </authorList>
    </citation>
    <scope>NUCLEOTIDE SEQUENCE [LARGE SCALE GENOMIC DNA]</scope>
    <source>
        <strain evidence="5 6">SA-01</strain>
    </source>
</reference>
<organism evidence="5 6">
    <name type="scientific">Colletotrichum nymphaeae SA-01</name>
    <dbReference type="NCBI Taxonomy" id="1460502"/>
    <lineage>
        <taxon>Eukaryota</taxon>
        <taxon>Fungi</taxon>
        <taxon>Dikarya</taxon>
        <taxon>Ascomycota</taxon>
        <taxon>Pezizomycotina</taxon>
        <taxon>Sordariomycetes</taxon>
        <taxon>Hypocreomycetidae</taxon>
        <taxon>Glomerellales</taxon>
        <taxon>Glomerellaceae</taxon>
        <taxon>Colletotrichum</taxon>
        <taxon>Colletotrichum acutatum species complex</taxon>
    </lineage>
</organism>
<dbReference type="GO" id="GO:0005634">
    <property type="term" value="C:nucleus"/>
    <property type="evidence" value="ECO:0007669"/>
    <property type="project" value="UniProtKB-SubCell"/>
</dbReference>
<dbReference type="GO" id="GO:0003677">
    <property type="term" value="F:DNA binding"/>
    <property type="evidence" value="ECO:0007669"/>
    <property type="project" value="InterPro"/>
</dbReference>
<dbReference type="PROSITE" id="PS00463">
    <property type="entry name" value="ZN2_CY6_FUNGAL_1"/>
    <property type="match status" value="1"/>
</dbReference>
<keyword evidence="2" id="KW-0479">Metal-binding</keyword>
<comment type="subcellular location">
    <subcellularLocation>
        <location evidence="1">Nucleus</location>
    </subcellularLocation>
</comment>
<dbReference type="PANTHER" id="PTHR31001:SF90">
    <property type="entry name" value="CENTROMERE DNA-BINDING PROTEIN COMPLEX CBF3 SUBUNIT B"/>
    <property type="match status" value="1"/>
</dbReference>
<dbReference type="AlphaFoldDB" id="A0A135TJ38"/>
<dbReference type="PROSITE" id="PS50048">
    <property type="entry name" value="ZN2_CY6_FUNGAL_2"/>
    <property type="match status" value="1"/>
</dbReference>
<proteinExistence type="predicted"/>
<dbReference type="GO" id="GO:0008270">
    <property type="term" value="F:zinc ion binding"/>
    <property type="evidence" value="ECO:0007669"/>
    <property type="project" value="InterPro"/>
</dbReference>
<dbReference type="SMART" id="SM00066">
    <property type="entry name" value="GAL4"/>
    <property type="match status" value="1"/>
</dbReference>
<comment type="caution">
    <text evidence="5">The sequence shown here is derived from an EMBL/GenBank/DDBJ whole genome shotgun (WGS) entry which is preliminary data.</text>
</comment>
<evidence type="ECO:0000313" key="6">
    <source>
        <dbReference type="Proteomes" id="UP000070054"/>
    </source>
</evidence>
<feature type="domain" description="Zn(2)-C6 fungal-type" evidence="4">
    <location>
        <begin position="18"/>
        <end position="49"/>
    </location>
</feature>
<name>A0A135TJ38_9PEZI</name>
<keyword evidence="3" id="KW-0539">Nucleus</keyword>
<dbReference type="InterPro" id="IPR036864">
    <property type="entry name" value="Zn2-C6_fun-type_DNA-bd_sf"/>
</dbReference>
<dbReference type="PANTHER" id="PTHR31001">
    <property type="entry name" value="UNCHARACTERIZED TRANSCRIPTIONAL REGULATORY PROTEIN"/>
    <property type="match status" value="1"/>
</dbReference>
<protein>
    <recommendedName>
        <fullName evidence="4">Zn(2)-C6 fungal-type domain-containing protein</fullName>
    </recommendedName>
</protein>
<dbReference type="GO" id="GO:0006351">
    <property type="term" value="P:DNA-templated transcription"/>
    <property type="evidence" value="ECO:0007669"/>
    <property type="project" value="InterPro"/>
</dbReference>
<evidence type="ECO:0000256" key="1">
    <source>
        <dbReference type="ARBA" id="ARBA00004123"/>
    </source>
</evidence>
<gene>
    <name evidence="5" type="ORF">CNYM01_11747</name>
</gene>
<evidence type="ECO:0000256" key="3">
    <source>
        <dbReference type="ARBA" id="ARBA00023242"/>
    </source>
</evidence>
<dbReference type="InterPro" id="IPR001138">
    <property type="entry name" value="Zn2Cys6_DnaBD"/>
</dbReference>
<accession>A0A135TJ38</accession>
<dbReference type="CDD" id="cd12148">
    <property type="entry name" value="fungal_TF_MHR"/>
    <property type="match status" value="1"/>
</dbReference>
<dbReference type="GO" id="GO:0000981">
    <property type="term" value="F:DNA-binding transcription factor activity, RNA polymerase II-specific"/>
    <property type="evidence" value="ECO:0007669"/>
    <property type="project" value="InterPro"/>
</dbReference>
<keyword evidence="6" id="KW-1185">Reference proteome</keyword>